<accession>A0A4V2F6P5</accession>
<evidence type="ECO:0000313" key="2">
    <source>
        <dbReference type="EMBL" id="RZS97039.1"/>
    </source>
</evidence>
<dbReference type="RefSeq" id="WP_242617469.1">
    <property type="nucleotide sequence ID" value="NZ_SGXG01000001.1"/>
</dbReference>
<dbReference type="Pfam" id="PF05598">
    <property type="entry name" value="DUF772"/>
    <property type="match status" value="1"/>
</dbReference>
<dbReference type="AlphaFoldDB" id="A0A4V2F6P5"/>
<comment type="caution">
    <text evidence="2">The sequence shown here is derived from an EMBL/GenBank/DDBJ whole genome shotgun (WGS) entry which is preliminary data.</text>
</comment>
<sequence>MAQLPLFKDFDGYSPKYHFFKNSLLGQVHDSIPWDELVSCLPRELSGRGAPSWFGPKGMFALMFLKAYLNVSDRHLLERFNTDWSLQYFCGKVLAENEQIKDMTIMTRIRAYIETHCEWEKLQEILILHWKHDVNNSHVLLMDATCYESHIRFPTDVKLLWECCEWVFEDQLFRICSDLGIKRPRSKFREQCAHTANHGQTHPKPKPKLYFSVLKLTVN</sequence>
<dbReference type="InterPro" id="IPR008490">
    <property type="entry name" value="Transposase_InsH_N"/>
</dbReference>
<evidence type="ECO:0000313" key="3">
    <source>
        <dbReference type="Proteomes" id="UP000292209"/>
    </source>
</evidence>
<protein>
    <submittedName>
        <fullName evidence="2">Transposase-like protein DUF772</fullName>
    </submittedName>
</protein>
<dbReference type="Proteomes" id="UP000292209">
    <property type="component" value="Unassembled WGS sequence"/>
</dbReference>
<dbReference type="EMBL" id="SGXG01000001">
    <property type="protein sequence ID" value="RZS97039.1"/>
    <property type="molecule type" value="Genomic_DNA"/>
</dbReference>
<reference evidence="2 3" key="1">
    <citation type="submission" date="2019-02" db="EMBL/GenBank/DDBJ databases">
        <title>Genomic Encyclopedia of Archaeal and Bacterial Type Strains, Phase II (KMG-II): from individual species to whole genera.</title>
        <authorList>
            <person name="Goeker M."/>
        </authorList>
    </citation>
    <scope>NUCLEOTIDE SEQUENCE [LARGE SCALE GENOMIC DNA]</scope>
    <source>
        <strain evidence="2 3">DSM 21411</strain>
    </source>
</reference>
<organism evidence="2 3">
    <name type="scientific">Cecembia calidifontis</name>
    <dbReference type="NCBI Taxonomy" id="1187080"/>
    <lineage>
        <taxon>Bacteria</taxon>
        <taxon>Pseudomonadati</taxon>
        <taxon>Bacteroidota</taxon>
        <taxon>Cytophagia</taxon>
        <taxon>Cytophagales</taxon>
        <taxon>Cyclobacteriaceae</taxon>
        <taxon>Cecembia</taxon>
    </lineage>
</organism>
<evidence type="ECO:0000259" key="1">
    <source>
        <dbReference type="Pfam" id="PF05598"/>
    </source>
</evidence>
<feature type="domain" description="Transposase InsH N-terminal" evidence="1">
    <location>
        <begin position="21"/>
        <end position="110"/>
    </location>
</feature>
<gene>
    <name evidence="2" type="ORF">BC751_2636</name>
</gene>
<name>A0A4V2F6P5_9BACT</name>
<proteinExistence type="predicted"/>
<keyword evidence="3" id="KW-1185">Reference proteome</keyword>